<evidence type="ECO:0000313" key="1">
    <source>
        <dbReference type="EMBL" id="KAJ3806945.1"/>
    </source>
</evidence>
<comment type="caution">
    <text evidence="1">The sequence shown here is derived from an EMBL/GenBank/DDBJ whole genome shotgun (WGS) entry which is preliminary data.</text>
</comment>
<organism evidence="1 2">
    <name type="scientific">Lentinula aff. lateritia</name>
    <dbReference type="NCBI Taxonomy" id="2804960"/>
    <lineage>
        <taxon>Eukaryota</taxon>
        <taxon>Fungi</taxon>
        <taxon>Dikarya</taxon>
        <taxon>Basidiomycota</taxon>
        <taxon>Agaricomycotina</taxon>
        <taxon>Agaricomycetes</taxon>
        <taxon>Agaricomycetidae</taxon>
        <taxon>Agaricales</taxon>
        <taxon>Marasmiineae</taxon>
        <taxon>Omphalotaceae</taxon>
        <taxon>Lentinula</taxon>
    </lineage>
</organism>
<sequence>MWSKLGTVESNKQELENQMERNWERLQRLKEKRKAEEEAKQKAEEEAARWAAEEEKQREEAAARAAFARRRDEEAAEKRRRIAASARGRQGPAPGEASTSCRQVEVEIPQVVRKGSSKQSVEAGDPDDGNDGSDEDEKAPCCWGTPPYITHSAHLDSPQLIYKQLRYILVDLQATEFDIA</sequence>
<dbReference type="EMBL" id="MU795359">
    <property type="protein sequence ID" value="KAJ3806945.1"/>
    <property type="molecule type" value="Genomic_DNA"/>
</dbReference>
<proteinExistence type="predicted"/>
<dbReference type="Proteomes" id="UP001163835">
    <property type="component" value="Unassembled WGS sequence"/>
</dbReference>
<name>A0ACC1TQ99_9AGAR</name>
<keyword evidence="2" id="KW-1185">Reference proteome</keyword>
<evidence type="ECO:0000313" key="2">
    <source>
        <dbReference type="Proteomes" id="UP001163835"/>
    </source>
</evidence>
<accession>A0ACC1TQ99</accession>
<protein>
    <submittedName>
        <fullName evidence="1">Uncharacterized protein</fullName>
    </submittedName>
</protein>
<gene>
    <name evidence="1" type="ORF">F5876DRAFT_68516</name>
</gene>
<reference evidence="1" key="1">
    <citation type="submission" date="2022-09" db="EMBL/GenBank/DDBJ databases">
        <title>A Global Phylogenomic Analysis of the Shiitake Genus Lentinula.</title>
        <authorList>
            <consortium name="DOE Joint Genome Institute"/>
            <person name="Sierra-Patev S."/>
            <person name="Min B."/>
            <person name="Naranjo-Ortiz M."/>
            <person name="Looney B."/>
            <person name="Konkel Z."/>
            <person name="Slot J.C."/>
            <person name="Sakamoto Y."/>
            <person name="Steenwyk J.L."/>
            <person name="Rokas A."/>
            <person name="Carro J."/>
            <person name="Camarero S."/>
            <person name="Ferreira P."/>
            <person name="Molpeceres G."/>
            <person name="Ruiz-Duenas F.J."/>
            <person name="Serrano A."/>
            <person name="Henrissat B."/>
            <person name="Drula E."/>
            <person name="Hughes K.W."/>
            <person name="Mata J.L."/>
            <person name="Ishikawa N.K."/>
            <person name="Vargas-Isla R."/>
            <person name="Ushijima S."/>
            <person name="Smith C.A."/>
            <person name="Ahrendt S."/>
            <person name="Andreopoulos W."/>
            <person name="He G."/>
            <person name="Labutti K."/>
            <person name="Lipzen A."/>
            <person name="Ng V."/>
            <person name="Riley R."/>
            <person name="Sandor L."/>
            <person name="Barry K."/>
            <person name="Martinez A.T."/>
            <person name="Xiao Y."/>
            <person name="Gibbons J.G."/>
            <person name="Terashima K."/>
            <person name="Grigoriev I.V."/>
            <person name="Hibbett D.S."/>
        </authorList>
    </citation>
    <scope>NUCLEOTIDE SEQUENCE</scope>
    <source>
        <strain evidence="1">TMI1499</strain>
    </source>
</reference>